<evidence type="ECO:0000313" key="1">
    <source>
        <dbReference type="EMBL" id="GGD04642.1"/>
    </source>
</evidence>
<sequence length="116" mass="14078">MNGYSYFDTFNKYYVIEKTKNGEYRYASTGSLALHKRENEYELEWWSGRTNIPNQSIEVKPEYNEYYQDSIEHPWKDKDANYIMRWLNYWTTGEFSIVYSENIKEYVDSLNQAGIF</sequence>
<accession>A0ABQ1PVQ7</accession>
<evidence type="ECO:0000313" key="2">
    <source>
        <dbReference type="Proteomes" id="UP000630615"/>
    </source>
</evidence>
<name>A0ABQ1PVQ7_9ENTE</name>
<proteinExistence type="predicted"/>
<protein>
    <submittedName>
        <fullName evidence="1">Uncharacterized protein</fullName>
    </submittedName>
</protein>
<reference evidence="2" key="1">
    <citation type="journal article" date="2019" name="Int. J. Syst. Evol. Microbiol.">
        <title>The Global Catalogue of Microorganisms (GCM) 10K type strain sequencing project: providing services to taxonomists for standard genome sequencing and annotation.</title>
        <authorList>
            <consortium name="The Broad Institute Genomics Platform"/>
            <consortium name="The Broad Institute Genome Sequencing Center for Infectious Disease"/>
            <person name="Wu L."/>
            <person name="Ma J."/>
        </authorList>
    </citation>
    <scope>NUCLEOTIDE SEQUENCE [LARGE SCALE GENOMIC DNA]</scope>
    <source>
        <strain evidence="2">CGMCC 1.15942</strain>
    </source>
</reference>
<comment type="caution">
    <text evidence="1">The sequence shown here is derived from an EMBL/GenBank/DDBJ whole genome shotgun (WGS) entry which is preliminary data.</text>
</comment>
<dbReference type="Proteomes" id="UP000630615">
    <property type="component" value="Unassembled WGS sequence"/>
</dbReference>
<dbReference type="EMBL" id="BMKI01000019">
    <property type="protein sequence ID" value="GGD04642.1"/>
    <property type="molecule type" value="Genomic_DNA"/>
</dbReference>
<gene>
    <name evidence="1" type="ORF">GCM10011573_37670</name>
</gene>
<keyword evidence="2" id="KW-1185">Reference proteome</keyword>
<organism evidence="1 2">
    <name type="scientific">Enterococcus wangshanyuanii</name>
    <dbReference type="NCBI Taxonomy" id="2005703"/>
    <lineage>
        <taxon>Bacteria</taxon>
        <taxon>Bacillati</taxon>
        <taxon>Bacillota</taxon>
        <taxon>Bacilli</taxon>
        <taxon>Lactobacillales</taxon>
        <taxon>Enterococcaceae</taxon>
        <taxon>Enterococcus</taxon>
    </lineage>
</organism>